<dbReference type="PATRIC" id="fig|46429.4.peg.4114"/>
<dbReference type="eggNOG" id="COG3210">
    <property type="taxonomic scope" value="Bacteria"/>
</dbReference>
<comment type="caution">
    <text evidence="1">The sequence shown here is derived from an EMBL/GenBank/DDBJ whole genome shotgun (WGS) entry which is preliminary data.</text>
</comment>
<protein>
    <submittedName>
        <fullName evidence="1">Adhesin HecA family protein</fullName>
    </submittedName>
</protein>
<reference evidence="1 2" key="1">
    <citation type="submission" date="2014-02" db="EMBL/GenBank/DDBJ databases">
        <title>Whole genome sequence of Sphingobium chlorophenolicum NBRC 16172.</title>
        <authorList>
            <person name="Gan H.M."/>
            <person name="Gan H.Y."/>
            <person name="Chew T.H."/>
            <person name="Savka M.A."/>
        </authorList>
    </citation>
    <scope>NUCLEOTIDE SEQUENCE [LARGE SCALE GENOMIC DNA]</scope>
    <source>
        <strain evidence="1 2">NBRC 16172</strain>
    </source>
</reference>
<name>A0A081R8S5_SPHCR</name>
<evidence type="ECO:0000313" key="1">
    <source>
        <dbReference type="EMBL" id="KEQ51598.1"/>
    </source>
</evidence>
<organism evidence="1 2">
    <name type="scientific">Sphingobium chlorophenolicum</name>
    <dbReference type="NCBI Taxonomy" id="46429"/>
    <lineage>
        <taxon>Bacteria</taxon>
        <taxon>Pseudomonadati</taxon>
        <taxon>Pseudomonadota</taxon>
        <taxon>Alphaproteobacteria</taxon>
        <taxon>Sphingomonadales</taxon>
        <taxon>Sphingomonadaceae</taxon>
        <taxon>Sphingobium</taxon>
    </lineage>
</organism>
<dbReference type="AlphaFoldDB" id="A0A081R8S5"/>
<sequence>MLAEALGGAGGQGGVNGGAGLAGADGGDAGGGTALFDLSTGASAMTGDALRVSGDAVGGNGALGTAGPVGGNGGAGGNAVAGSATLRIDGGHMRFSSGLPRAPGYGITAVGQGGFGADGSAGSNAGLSGGIGGRGGNGAGGVAAFDAFDGDYALGDISVLADGFGGLGGAGGTGPGGASAGGVAGFGSGGTASFGNGDGGTMLPGAQRLIDSLFMSASGDASGLVQFADGSTAAGGGLRINGSMSLTSMGAPVAGFSGISVTASNGVQVGGSADFTSEGPLSFAFAGTGAVAVGGALTGVSGTGIDLSHSGRPVGSYSLSADSISFTTPGNVRLVSAGAMRAVGDLTILSTGGNIDLASGSLLAVGGDVRLFAQGSLNGTGAAVQAAGTAAIGLGGAGDILLGDLASGTLLDQVDANGNLLGTGGIAIGGDFAVSGRLDIGAGSGTLSAAAIDIGTLAAGTQQLTVSGGTVRIGNALMSGDLIVNSSLLLGSGDIAGLLQVRAAAPTGLAQLIGAVAAGAIDIDAGAITSSGLTARNGDIVLRSATDLGVTDARAFGAIIMTADGGALTIGNAAAGGNLTLTGLGISASSLAAGGQSLLNAGVGDLVVSDIASVGAITADGGSVSLGAAGAMTIAQANASSGSLILNAGGALSIVDASAAGDMTLGGGTISAATLFAGGSLTATAAGNASFGNVTSQAGDIVLNAGGVLGLSALVDARAITIGSGDIVIGGAARVGNLAGTSRIAFNAVNLQQSAYVGGGDVAGTYSLSAAELGRVVAADLAINAAARGVAGSPDIIVQDLTVGTANLASGGVLAIGTSGHLRVQGAVRLTGRSGQGGLALAAGQALEIIAGPGLIDISDGNGGLGGVLTLTGPNIIAATLSAIADVAAGGSLYGRELRLALNDGLVNDAGLLRAGTIRVNAGQRFFIQNMGVSSAISDRRGFTAGNLVIDAQGAGLEIAVNGQLALSTGGFAQGLDTIPLVAVNGSYNPGSKINGCLIGNPGACFVSGLDSRDTWNGVLDPSVQAGRIFTLSLIELRDIVAQGYPPLIDEPVTGAGNEDLWERSCGGPGARACDAPQ</sequence>
<gene>
    <name evidence="1" type="ORF">BV95_04128</name>
</gene>
<evidence type="ECO:0000313" key="2">
    <source>
        <dbReference type="Proteomes" id="UP000028411"/>
    </source>
</evidence>
<dbReference type="Proteomes" id="UP000028411">
    <property type="component" value="Unassembled WGS sequence"/>
</dbReference>
<dbReference type="EMBL" id="JFHR01000075">
    <property type="protein sequence ID" value="KEQ51598.1"/>
    <property type="molecule type" value="Genomic_DNA"/>
</dbReference>
<accession>A0A081R8S5</accession>
<proteinExistence type="predicted"/>